<sequence length="82" mass="9069">MASCNEVYRGSKFALARKGADPIVVVSHCMKGGKPVNVSNSITTLKGERLTDRRPKLHWTDVDWKMIEGHVNTLANLNCKSS</sequence>
<organism evidence="1">
    <name type="scientific">Candidatus Methanogaster sp. ANME-2c ERB4</name>
    <dbReference type="NCBI Taxonomy" id="2759911"/>
    <lineage>
        <taxon>Archaea</taxon>
        <taxon>Methanobacteriati</taxon>
        <taxon>Methanobacteriota</taxon>
        <taxon>Stenosarchaea group</taxon>
        <taxon>Methanomicrobia</taxon>
        <taxon>Methanosarcinales</taxon>
        <taxon>ANME-2 cluster</taxon>
        <taxon>Candidatus Methanogasteraceae</taxon>
        <taxon>Candidatus Methanogaster</taxon>
    </lineage>
</organism>
<protein>
    <submittedName>
        <fullName evidence="1">Uncharacterized protein</fullName>
    </submittedName>
</protein>
<dbReference type="EMBL" id="MT631401">
    <property type="protein sequence ID" value="QNO49995.1"/>
    <property type="molecule type" value="Genomic_DNA"/>
</dbReference>
<name>A0A7G9YPR1_9EURY</name>
<gene>
    <name evidence="1" type="ORF">CAGMOKBG_00015</name>
</gene>
<accession>A0A7G9YPR1</accession>
<evidence type="ECO:0000313" key="1">
    <source>
        <dbReference type="EMBL" id="QNO49995.1"/>
    </source>
</evidence>
<dbReference type="AlphaFoldDB" id="A0A7G9YPR1"/>
<reference evidence="1" key="1">
    <citation type="submission" date="2020-06" db="EMBL/GenBank/DDBJ databases">
        <title>Unique genomic features of the anaerobic methanotrophic archaea.</title>
        <authorList>
            <person name="Chadwick G.L."/>
            <person name="Skennerton C.T."/>
            <person name="Laso-Perez R."/>
            <person name="Leu A.O."/>
            <person name="Speth D.R."/>
            <person name="Yu H."/>
            <person name="Morgan-Lang C."/>
            <person name="Hatzenpichler R."/>
            <person name="Goudeau D."/>
            <person name="Malmstrom R."/>
            <person name="Brazelton W.J."/>
            <person name="Woyke T."/>
            <person name="Hallam S.J."/>
            <person name="Tyson G.W."/>
            <person name="Wegener G."/>
            <person name="Boetius A."/>
            <person name="Orphan V."/>
        </authorList>
    </citation>
    <scope>NUCLEOTIDE SEQUENCE</scope>
</reference>
<proteinExistence type="predicted"/>